<proteinExistence type="predicted"/>
<comment type="caution">
    <text evidence="2">The sequence shown here is derived from an EMBL/GenBank/DDBJ whole genome shotgun (WGS) entry which is preliminary data.</text>
</comment>
<dbReference type="RefSeq" id="WP_245972118.1">
    <property type="nucleotide sequence ID" value="NZ_JBEHHI010000001.1"/>
</dbReference>
<keyword evidence="3" id="KW-1185">Reference proteome</keyword>
<name>A0ABV3XP35_9RHOB</name>
<feature type="chain" id="PRO_5047498248" evidence="1">
    <location>
        <begin position="20"/>
        <end position="134"/>
    </location>
</feature>
<feature type="signal peptide" evidence="1">
    <location>
        <begin position="1"/>
        <end position="19"/>
    </location>
</feature>
<keyword evidence="1" id="KW-0732">Signal</keyword>
<evidence type="ECO:0000256" key="1">
    <source>
        <dbReference type="SAM" id="SignalP"/>
    </source>
</evidence>
<organism evidence="2 3">
    <name type="scientific">Rhodovulum iodosum</name>
    <dbReference type="NCBI Taxonomy" id="68291"/>
    <lineage>
        <taxon>Bacteria</taxon>
        <taxon>Pseudomonadati</taxon>
        <taxon>Pseudomonadota</taxon>
        <taxon>Alphaproteobacteria</taxon>
        <taxon>Rhodobacterales</taxon>
        <taxon>Paracoccaceae</taxon>
        <taxon>Rhodovulum</taxon>
    </lineage>
</organism>
<dbReference type="EMBL" id="JBEHHI010000001">
    <property type="protein sequence ID" value="MEX5727076.1"/>
    <property type="molecule type" value="Genomic_DNA"/>
</dbReference>
<protein>
    <submittedName>
        <fullName evidence="2">Uncharacterized protein</fullName>
    </submittedName>
</protein>
<dbReference type="Proteomes" id="UP001560019">
    <property type="component" value="Unassembled WGS sequence"/>
</dbReference>
<sequence>MMRALAMALFLVLPTVAGAQHFTDPEMVRKILGMTRANWVAVREFDGRDLVYFTHLMAYRCGLTELRYGINSDAADTVFEMEPCYTDEATPNAIKGLPYISLPLGSVERVVVEITYADGLAERAVFGRAGPIEP</sequence>
<evidence type="ECO:0000313" key="2">
    <source>
        <dbReference type="EMBL" id="MEX5727076.1"/>
    </source>
</evidence>
<reference evidence="2 3" key="1">
    <citation type="submission" date="2024-06" db="EMBL/GenBank/DDBJ databases">
        <title>Genome of Rhodovulum iodosum, a marine photoferrotroph.</title>
        <authorList>
            <person name="Bianchini G."/>
            <person name="Nikeleit V."/>
            <person name="Kappler A."/>
            <person name="Bryce C."/>
            <person name="Sanchez-Baracaldo P."/>
        </authorList>
    </citation>
    <scope>NUCLEOTIDE SEQUENCE [LARGE SCALE GENOMIC DNA]</scope>
    <source>
        <strain evidence="2 3">UT/N1</strain>
    </source>
</reference>
<evidence type="ECO:0000313" key="3">
    <source>
        <dbReference type="Proteomes" id="UP001560019"/>
    </source>
</evidence>
<gene>
    <name evidence="2" type="ORF">Ga0609869_000429</name>
</gene>
<accession>A0ABV3XP35</accession>